<organism evidence="1">
    <name type="scientific">Pseudomonas phage Draal03</name>
    <dbReference type="NCBI Taxonomy" id="3138530"/>
    <lineage>
        <taxon>Viruses</taxon>
    </lineage>
</organism>
<proteinExistence type="predicted"/>
<reference evidence="1" key="1">
    <citation type="journal article" date="2024" name="J. Gen. Virol.">
        <title>Novel phages of Pseudomonas syringae unveil numerous potential auxiliary metabolic genes.</title>
        <authorList>
            <person name="Feltin C."/>
            <person name="Garneau J.R."/>
            <person name="Morris C.E."/>
            <person name="Berard A."/>
            <person name="Torres-Barcelo C."/>
        </authorList>
    </citation>
    <scope>NUCLEOTIDE SEQUENCE</scope>
</reference>
<accession>A0AAU6W199</accession>
<sequence length="87" mass="10080">MAKQEFKPGDLVRVPGRTEYLCFNHDLPQGSVCEVAKVLDYSDYTVVELRHPCGLKKYTQAVNSAVLKLAKQAMRKREQYEKRRGYE</sequence>
<protein>
    <submittedName>
        <fullName evidence="1">Uncharacterized protein</fullName>
    </submittedName>
</protein>
<gene>
    <name evidence="1" type="ORF">Draal03_00043</name>
</gene>
<dbReference type="EMBL" id="PP179319">
    <property type="protein sequence ID" value="XAI70216.1"/>
    <property type="molecule type" value="Genomic_DNA"/>
</dbReference>
<evidence type="ECO:0000313" key="1">
    <source>
        <dbReference type="EMBL" id="XAI70216.1"/>
    </source>
</evidence>
<name>A0AAU6W199_9VIRU</name>